<reference evidence="9 10" key="1">
    <citation type="submission" date="2014-03" db="EMBL/GenBank/DDBJ databases">
        <title>Draft Genome Sequences of Four Burkholderia Strains.</title>
        <authorList>
            <person name="Liu X.Y."/>
            <person name="Li C.X."/>
            <person name="Xu J.H."/>
        </authorList>
    </citation>
    <scope>NUCLEOTIDE SEQUENCE [LARGE SCALE GENOMIC DNA]</scope>
    <source>
        <strain evidence="9 10">DSM 50014</strain>
    </source>
</reference>
<evidence type="ECO:0000256" key="6">
    <source>
        <dbReference type="ARBA" id="ARBA00022801"/>
    </source>
</evidence>
<dbReference type="GO" id="GO:0006144">
    <property type="term" value="P:purine nucleobase metabolic process"/>
    <property type="evidence" value="ECO:0007669"/>
    <property type="project" value="UniProtKB-KW"/>
</dbReference>
<evidence type="ECO:0000313" key="9">
    <source>
        <dbReference type="EMBL" id="KDR43727.1"/>
    </source>
</evidence>
<dbReference type="PROSITE" id="PS00768">
    <property type="entry name" value="TRANSTHYRETIN_1"/>
    <property type="match status" value="1"/>
</dbReference>
<evidence type="ECO:0000256" key="4">
    <source>
        <dbReference type="ARBA" id="ARBA00011881"/>
    </source>
</evidence>
<evidence type="ECO:0000313" key="10">
    <source>
        <dbReference type="Proteomes" id="UP000027466"/>
    </source>
</evidence>
<dbReference type="SUPFAM" id="SSF49472">
    <property type="entry name" value="Transthyretin (synonym: prealbumin)"/>
    <property type="match status" value="1"/>
</dbReference>
<comment type="caution">
    <text evidence="9">The sequence shown here is derived from an EMBL/GenBank/DDBJ whole genome shotgun (WGS) entry which is preliminary data.</text>
</comment>
<dbReference type="EMBL" id="JFHC01000006">
    <property type="protein sequence ID" value="KDR43727.1"/>
    <property type="molecule type" value="Genomic_DNA"/>
</dbReference>
<proteinExistence type="inferred from homology"/>
<accession>A0A069PTG9</accession>
<dbReference type="RefSeq" id="WP_035930795.1">
    <property type="nucleotide sequence ID" value="NZ_CADFFX010000001.1"/>
</dbReference>
<comment type="catalytic activity">
    <reaction evidence="1 7">
        <text>5-hydroxyisourate + H2O = 5-hydroxy-2-oxo-4-ureido-2,5-dihydro-1H-imidazole-5-carboxylate + H(+)</text>
        <dbReference type="Rhea" id="RHEA:23736"/>
        <dbReference type="ChEBI" id="CHEBI:15377"/>
        <dbReference type="ChEBI" id="CHEBI:15378"/>
        <dbReference type="ChEBI" id="CHEBI:18072"/>
        <dbReference type="ChEBI" id="CHEBI:58639"/>
        <dbReference type="EC" id="3.5.2.17"/>
    </reaction>
</comment>
<dbReference type="EC" id="3.5.2.17" evidence="7"/>
<keyword evidence="10" id="KW-1185">Reference proteome</keyword>
<dbReference type="Proteomes" id="UP000027466">
    <property type="component" value="Unassembled WGS sequence"/>
</dbReference>
<dbReference type="InterPro" id="IPR014306">
    <property type="entry name" value="Hydroxyisourate_hydrolase"/>
</dbReference>
<dbReference type="PANTHER" id="PTHR10395">
    <property type="entry name" value="URICASE AND TRANSTHYRETIN-RELATED"/>
    <property type="match status" value="1"/>
</dbReference>
<organism evidence="9 10">
    <name type="scientific">Caballeronia glathei</name>
    <dbReference type="NCBI Taxonomy" id="60547"/>
    <lineage>
        <taxon>Bacteria</taxon>
        <taxon>Pseudomonadati</taxon>
        <taxon>Pseudomonadota</taxon>
        <taxon>Betaproteobacteria</taxon>
        <taxon>Burkholderiales</taxon>
        <taxon>Burkholderiaceae</taxon>
        <taxon>Caballeronia</taxon>
    </lineage>
</organism>
<evidence type="ECO:0000256" key="7">
    <source>
        <dbReference type="RuleBase" id="RU361270"/>
    </source>
</evidence>
<evidence type="ECO:0000256" key="1">
    <source>
        <dbReference type="ARBA" id="ARBA00001043"/>
    </source>
</evidence>
<dbReference type="CDD" id="cd05822">
    <property type="entry name" value="TLP_HIUase"/>
    <property type="match status" value="1"/>
</dbReference>
<dbReference type="InterPro" id="IPR023416">
    <property type="entry name" value="Transthyretin/HIU_hydrolase_d"/>
</dbReference>
<keyword evidence="6 7" id="KW-0378">Hydrolase</keyword>
<dbReference type="STRING" id="60547.GCA_000751215_02477"/>
<evidence type="ECO:0000256" key="2">
    <source>
        <dbReference type="ARBA" id="ARBA00002704"/>
    </source>
</evidence>
<evidence type="ECO:0000256" key="5">
    <source>
        <dbReference type="ARBA" id="ARBA00022631"/>
    </source>
</evidence>
<dbReference type="NCBIfam" id="TIGR02962">
    <property type="entry name" value="hdxy_isourate"/>
    <property type="match status" value="1"/>
</dbReference>
<feature type="domain" description="Transthyretin/hydroxyisourate hydrolase" evidence="8">
    <location>
        <begin position="5"/>
        <end position="111"/>
    </location>
</feature>
<dbReference type="InterPro" id="IPR023418">
    <property type="entry name" value="Thyroxine_BS"/>
</dbReference>
<sequence>MAAGITTHVLDVSLGKPASGMQIELFDVGTQPPTLIARTRTNRDGRTDTPILPAAQARAGDFELRFWVADYFRTPDVFADVVPVRFTVADAAQHYHVPLLCSPWSFGTYRGS</sequence>
<keyword evidence="5 7" id="KW-0659">Purine metabolism</keyword>
<evidence type="ECO:0000259" key="8">
    <source>
        <dbReference type="Pfam" id="PF00576"/>
    </source>
</evidence>
<protein>
    <recommendedName>
        <fullName evidence="7">5-hydroxyisourate hydrolase</fullName>
        <shortName evidence="7">HIU hydrolase</shortName>
        <shortName evidence="7">HIUHase</shortName>
        <ecNumber evidence="7">3.5.2.17</ecNumber>
    </recommendedName>
</protein>
<dbReference type="PANTHER" id="PTHR10395:SF7">
    <property type="entry name" value="5-HYDROXYISOURATE HYDROLASE"/>
    <property type="match status" value="1"/>
</dbReference>
<name>A0A069PTG9_9BURK</name>
<dbReference type="GO" id="GO:0033971">
    <property type="term" value="F:hydroxyisourate hydrolase activity"/>
    <property type="evidence" value="ECO:0007669"/>
    <property type="project" value="UniProtKB-EC"/>
</dbReference>
<comment type="similarity">
    <text evidence="3 7">Belongs to the transthyretin family. 5-hydroxyisourate hydrolase subfamily.</text>
</comment>
<dbReference type="Gene3D" id="2.60.40.180">
    <property type="entry name" value="Transthyretin/hydroxyisourate hydrolase domain"/>
    <property type="match status" value="1"/>
</dbReference>
<comment type="subunit">
    <text evidence="4 7">Homotetramer.</text>
</comment>
<gene>
    <name evidence="9" type="ORF">BG61_33065</name>
</gene>
<dbReference type="InterPro" id="IPR036817">
    <property type="entry name" value="Transthyretin/HIU_hydrolase_sf"/>
</dbReference>
<comment type="function">
    <text evidence="2">Catalyzes the hydrolysis of 5-hydroxyisourate (HIU) to 2-oxo-4-hydroxy-4-carboxy-5-ureidoimidazoline (OHCU).</text>
</comment>
<dbReference type="AlphaFoldDB" id="A0A069PTG9"/>
<dbReference type="Pfam" id="PF00576">
    <property type="entry name" value="Transthyretin"/>
    <property type="match status" value="1"/>
</dbReference>
<evidence type="ECO:0000256" key="3">
    <source>
        <dbReference type="ARBA" id="ARBA00009850"/>
    </source>
</evidence>